<feature type="repeat" description="ANK" evidence="3">
    <location>
        <begin position="118"/>
        <end position="150"/>
    </location>
</feature>
<dbReference type="PROSITE" id="PS50297">
    <property type="entry name" value="ANK_REP_REGION"/>
    <property type="match status" value="2"/>
</dbReference>
<feature type="compositionally biased region" description="Low complexity" evidence="4">
    <location>
        <begin position="1109"/>
        <end position="1121"/>
    </location>
</feature>
<feature type="compositionally biased region" description="Polar residues" evidence="4">
    <location>
        <begin position="546"/>
        <end position="555"/>
    </location>
</feature>
<gene>
    <name evidence="5" type="ORF">PNOK_0869500</name>
</gene>
<feature type="repeat" description="ANK" evidence="3">
    <location>
        <begin position="67"/>
        <end position="99"/>
    </location>
</feature>
<evidence type="ECO:0000256" key="4">
    <source>
        <dbReference type="SAM" id="MobiDB-lite"/>
    </source>
</evidence>
<evidence type="ECO:0000256" key="3">
    <source>
        <dbReference type="PROSITE-ProRule" id="PRU00023"/>
    </source>
</evidence>
<keyword evidence="1" id="KW-0677">Repeat</keyword>
<dbReference type="InterPro" id="IPR002110">
    <property type="entry name" value="Ankyrin_rpt"/>
</dbReference>
<dbReference type="InParanoid" id="A0A286U8A6"/>
<sequence>MASRSAFGRDKHNGMPGSSRSQLRAEAKYNVTTDFPRYDLHFAAASGNLGLVEFAISHGQPINSVLNGVLPLHAACAGGNEVVVKYLIQEGADVNAPRLPRRYSNEKHRSSGLAVGASGSTPLHFAAANGHIGVVRLLLEHGAVPDRADKHGVTPQKLAKENGWVECAELLGAWEGRRVGDLPPINGNDATKQQGSTLNKSGTEETSSNMEERECNSKRLQVKRSIDNALHLFRSPLTHYGSHGQLRERERERQASSPRHHHSNSFSQQMQHQDSRGAISLNSSNSANSTSDASYTANGLDAQPSGEYYSFFSLSPTSNTSSPVVDSFPDQQASSSSQQQSEFPPSGDRRPSLPHIFQSTAPGLEGVRRRPRSASSDNEQHQDQIRSQGIRYGNANANKMPSSSNGTSSVTPSVSNSGTVTARKLSSKISLRNLFRRTGGDASAGGSEPSSSNASAANSFSNSSTAPIHSNGNGKMAQTPTPPASPLGSSFFSGTPPPSSYPSAGIGKQRSRLGSDVSASSPAQPPRSPLIPSAVELHHRYSQELVQPGQNQIRKQSPDAAKSPSRPSILRGHKHHHHHHHNRSASAQSANVGRTLRFDNAASRVGPVRSSSSNLYGSQNAGLSAGSLRASRSASSLRHTTSFDDGNDEAGDDEEDEEDYGSFEVQTKHRMNLPESAPAKTTRYADEELEQATAAALDSNKRNKDKVPSNLASRYTHMLRSRGDSFASTISSSPGVSPENLHASYANGEFPFSIENPPLTPVSTNDMEASLGAGEPEEEDAAESRLRGESFSSVETDKTEDSNTSGNPLSQGSIDNVTDGTDITIPSPGDYPIRTSILLPHGELIQASLPKVTKASIDDIYPPLRSASPTSSLSDYDGLDDTVNHATDVAIANEERQEYSPVSTISSPLSLAPLDLSGISNLAEAEALVQRAQQAIMMSASMPQDGPGSPSVPLSVQLAAYGEILALERRFARGEKQRLREIMTNAGSDSEGGAVQEREELGRLRNRSGSGGTGATKPRVVKEDLFKKENKDKFTTIDGAYSALATKPNSPSYQKKKTPKYRRPHTAEGAPQTRWGVGSQEATSTESSLPGSLNQSAIGPGNSSLPQLRVSQVYSHSRSSSTPTPLLNKSAANIEIIETTATPLDSPELEEGASAARTQLHLPSDSRTPKPIQTPKYEDFERGRYTIDDERPSLTFRARTPDPEWKERDQDGMAFSIGIPLTRVATAPLTDTGVSYGNGGGGGSIGSGSLSGMTRRTDKAKKLTKMGFGVDQTGNMNAAYSPGSSAGSSRSPSKARFGGIKSLVRGLKGKQ</sequence>
<feature type="compositionally biased region" description="Acidic residues" evidence="4">
    <location>
        <begin position="645"/>
        <end position="661"/>
    </location>
</feature>
<keyword evidence="6" id="KW-1185">Reference proteome</keyword>
<feature type="region of interest" description="Disordered" evidence="4">
    <location>
        <begin position="319"/>
        <end position="424"/>
    </location>
</feature>
<feature type="compositionally biased region" description="Polar residues" evidence="4">
    <location>
        <begin position="802"/>
        <end position="821"/>
    </location>
</feature>
<evidence type="ECO:0000256" key="1">
    <source>
        <dbReference type="ARBA" id="ARBA00022737"/>
    </source>
</evidence>
<dbReference type="Pfam" id="PF12796">
    <property type="entry name" value="Ank_2"/>
    <property type="match status" value="2"/>
</dbReference>
<proteinExistence type="predicted"/>
<feature type="compositionally biased region" description="Low complexity" evidence="4">
    <location>
        <begin position="401"/>
        <end position="421"/>
    </location>
</feature>
<feature type="compositionally biased region" description="Polar residues" evidence="4">
    <location>
        <begin position="1080"/>
        <end position="1106"/>
    </location>
</feature>
<evidence type="ECO:0000313" key="5">
    <source>
        <dbReference type="EMBL" id="PAV15837.1"/>
    </source>
</evidence>
<feature type="region of interest" description="Disordered" evidence="4">
    <location>
        <begin position="1"/>
        <end position="23"/>
    </location>
</feature>
<evidence type="ECO:0000256" key="2">
    <source>
        <dbReference type="ARBA" id="ARBA00023043"/>
    </source>
</evidence>
<accession>A0A286U8A6</accession>
<dbReference type="PROSITE" id="PS50088">
    <property type="entry name" value="ANK_REPEAT"/>
    <property type="match status" value="2"/>
</dbReference>
<dbReference type="Gene3D" id="1.25.40.20">
    <property type="entry name" value="Ankyrin repeat-containing domain"/>
    <property type="match status" value="1"/>
</dbReference>
<dbReference type="PANTHER" id="PTHR24173">
    <property type="entry name" value="ANKYRIN REPEAT CONTAINING"/>
    <property type="match status" value="1"/>
</dbReference>
<keyword evidence="2 3" id="KW-0040">ANK repeat</keyword>
<feature type="region of interest" description="Disordered" evidence="4">
    <location>
        <begin position="634"/>
        <end position="680"/>
    </location>
</feature>
<dbReference type="SUPFAM" id="SSF48403">
    <property type="entry name" value="Ankyrin repeat"/>
    <property type="match status" value="1"/>
</dbReference>
<feature type="region of interest" description="Disordered" evidence="4">
    <location>
        <begin position="755"/>
        <end position="828"/>
    </location>
</feature>
<dbReference type="STRING" id="2282107.A0A286U8A6"/>
<feature type="compositionally biased region" description="Polar residues" evidence="4">
    <location>
        <begin position="467"/>
        <end position="479"/>
    </location>
</feature>
<organism evidence="5 6">
    <name type="scientific">Pyrrhoderma noxium</name>
    <dbReference type="NCBI Taxonomy" id="2282107"/>
    <lineage>
        <taxon>Eukaryota</taxon>
        <taxon>Fungi</taxon>
        <taxon>Dikarya</taxon>
        <taxon>Basidiomycota</taxon>
        <taxon>Agaricomycotina</taxon>
        <taxon>Agaricomycetes</taxon>
        <taxon>Hymenochaetales</taxon>
        <taxon>Hymenochaetaceae</taxon>
        <taxon>Pyrrhoderma</taxon>
    </lineage>
</organism>
<feature type="compositionally biased region" description="Low complexity" evidence="4">
    <location>
        <begin position="331"/>
        <end position="341"/>
    </location>
</feature>
<feature type="region of interest" description="Disordered" evidence="4">
    <location>
        <begin position="440"/>
        <end position="530"/>
    </location>
</feature>
<dbReference type="SMART" id="SM00248">
    <property type="entry name" value="ANK"/>
    <property type="match status" value="3"/>
</dbReference>
<dbReference type="Proteomes" id="UP000217199">
    <property type="component" value="Unassembled WGS sequence"/>
</dbReference>
<dbReference type="PANTHER" id="PTHR24173:SF40">
    <property type="entry name" value="AGAP006757-PA"/>
    <property type="match status" value="1"/>
</dbReference>
<comment type="caution">
    <text evidence="5">The sequence shown here is derived from an EMBL/GenBank/DDBJ whole genome shotgun (WGS) entry which is preliminary data.</text>
</comment>
<feature type="compositionally biased region" description="Polar residues" evidence="4">
    <location>
        <begin position="188"/>
        <end position="209"/>
    </location>
</feature>
<feature type="region of interest" description="Disordered" evidence="4">
    <location>
        <begin position="1001"/>
        <end position="1175"/>
    </location>
</feature>
<name>A0A286U8A6_9AGAM</name>
<feature type="compositionally biased region" description="Gly residues" evidence="4">
    <location>
        <begin position="1236"/>
        <end position="1246"/>
    </location>
</feature>
<feature type="compositionally biased region" description="Low complexity" evidence="4">
    <location>
        <begin position="1281"/>
        <end position="1296"/>
    </location>
</feature>
<reference evidence="5 6" key="1">
    <citation type="journal article" date="2017" name="Mol. Ecol.">
        <title>Comparative and population genomic landscape of Phellinus noxius: A hypervariable fungus causing root rot in trees.</title>
        <authorList>
            <person name="Chung C.L."/>
            <person name="Lee T.J."/>
            <person name="Akiba M."/>
            <person name="Lee H.H."/>
            <person name="Kuo T.H."/>
            <person name="Liu D."/>
            <person name="Ke H.M."/>
            <person name="Yokoi T."/>
            <person name="Roa M.B."/>
            <person name="Lu M.J."/>
            <person name="Chang Y.Y."/>
            <person name="Ann P.J."/>
            <person name="Tsai J.N."/>
            <person name="Chen C.Y."/>
            <person name="Tzean S.S."/>
            <person name="Ota Y."/>
            <person name="Hattori T."/>
            <person name="Sahashi N."/>
            <person name="Liou R.F."/>
            <person name="Kikuchi T."/>
            <person name="Tsai I.J."/>
        </authorList>
    </citation>
    <scope>NUCLEOTIDE SEQUENCE [LARGE SCALE GENOMIC DNA]</scope>
    <source>
        <strain evidence="5 6">FFPRI411160</strain>
    </source>
</reference>
<dbReference type="EMBL" id="NBII01000009">
    <property type="protein sequence ID" value="PAV15837.1"/>
    <property type="molecule type" value="Genomic_DNA"/>
</dbReference>
<feature type="region of interest" description="Disordered" evidence="4">
    <location>
        <begin position="1234"/>
        <end position="1256"/>
    </location>
</feature>
<feature type="region of interest" description="Disordered" evidence="4">
    <location>
        <begin position="237"/>
        <end position="299"/>
    </location>
</feature>
<feature type="compositionally biased region" description="Low complexity" evidence="4">
    <location>
        <begin position="278"/>
        <end position="298"/>
    </location>
</feature>
<feature type="region of interest" description="Disordered" evidence="4">
    <location>
        <begin position="181"/>
        <end position="218"/>
    </location>
</feature>
<feature type="compositionally biased region" description="Basic residues" evidence="4">
    <location>
        <begin position="571"/>
        <end position="583"/>
    </location>
</feature>
<evidence type="ECO:0000313" key="6">
    <source>
        <dbReference type="Proteomes" id="UP000217199"/>
    </source>
</evidence>
<feature type="compositionally biased region" description="Polar residues" evidence="4">
    <location>
        <begin position="1122"/>
        <end position="1131"/>
    </location>
</feature>
<protein>
    <submittedName>
        <fullName evidence="5">Uncharacterized protein</fullName>
    </submittedName>
</protein>
<dbReference type="InterPro" id="IPR036770">
    <property type="entry name" value="Ankyrin_rpt-contain_sf"/>
</dbReference>
<feature type="region of interest" description="Disordered" evidence="4">
    <location>
        <begin position="1268"/>
        <end position="1311"/>
    </location>
</feature>
<dbReference type="OrthoDB" id="194358at2759"/>
<feature type="compositionally biased region" description="Basic and acidic residues" evidence="4">
    <location>
        <begin position="1020"/>
        <end position="1035"/>
    </location>
</feature>
<feature type="compositionally biased region" description="Basic and acidic residues" evidence="4">
    <location>
        <begin position="245"/>
        <end position="254"/>
    </location>
</feature>
<feature type="region of interest" description="Disordered" evidence="4">
    <location>
        <begin position="546"/>
        <end position="592"/>
    </location>
</feature>
<feature type="compositionally biased region" description="Basic residues" evidence="4">
    <location>
        <begin position="1054"/>
        <end position="1064"/>
    </location>
</feature>
<feature type="compositionally biased region" description="Low complexity" evidence="4">
    <location>
        <begin position="440"/>
        <end position="466"/>
    </location>
</feature>